<accession>A0AAN4ZHA7</accession>
<evidence type="ECO:0000313" key="1">
    <source>
        <dbReference type="EMBL" id="GMR40801.1"/>
    </source>
</evidence>
<evidence type="ECO:0000313" key="2">
    <source>
        <dbReference type="Proteomes" id="UP001328107"/>
    </source>
</evidence>
<protein>
    <recommendedName>
        <fullName evidence="3">N-acetyltransferase domain-containing protein</fullName>
    </recommendedName>
</protein>
<feature type="non-terminal residue" evidence="1">
    <location>
        <position position="1"/>
    </location>
</feature>
<dbReference type="SUPFAM" id="SSF55729">
    <property type="entry name" value="Acyl-CoA N-acyltransferases (Nat)"/>
    <property type="match status" value="1"/>
</dbReference>
<evidence type="ECO:0008006" key="3">
    <source>
        <dbReference type="Google" id="ProtNLM"/>
    </source>
</evidence>
<dbReference type="AlphaFoldDB" id="A0AAN4ZHA7"/>
<feature type="non-terminal residue" evidence="1">
    <location>
        <position position="217"/>
    </location>
</feature>
<sequence>SSPVASSRPDPTVKYEFRPADQRDKGKIMDLALNDFIYTEPHAVALGMTKDSAKELVDYVVSKSLHYSFGYTVGHKESGKTIGFRLMSVAHKDQAKDFEPYEIDLAKCGEAEEIFMSLTESLKDEAWKQHPEAEKVLRRELTFVLPEHQRHGIAQYLLHLGLDFEKLKADGIDGLESAASSKANQTLLAKNGYQMLMESQRKAYTFKNGQPINFPDD</sequence>
<dbReference type="Gene3D" id="3.40.630.30">
    <property type="match status" value="1"/>
</dbReference>
<dbReference type="GO" id="GO:0008080">
    <property type="term" value="F:N-acetyltransferase activity"/>
    <property type="evidence" value="ECO:0007669"/>
    <property type="project" value="TreeGrafter"/>
</dbReference>
<gene>
    <name evidence="1" type="ORF">PMAYCL1PPCAC_10996</name>
</gene>
<name>A0AAN4ZHA7_9BILA</name>
<dbReference type="Proteomes" id="UP001328107">
    <property type="component" value="Unassembled WGS sequence"/>
</dbReference>
<keyword evidence="2" id="KW-1185">Reference proteome</keyword>
<dbReference type="PANTHER" id="PTHR20905:SF30">
    <property type="entry name" value="N-ACETYLTRANSFERASE DOMAIN-CONTAINING PROTEIN"/>
    <property type="match status" value="1"/>
</dbReference>
<reference evidence="2" key="1">
    <citation type="submission" date="2022-10" db="EMBL/GenBank/DDBJ databases">
        <title>Genome assembly of Pristionchus species.</title>
        <authorList>
            <person name="Yoshida K."/>
            <person name="Sommer R.J."/>
        </authorList>
    </citation>
    <scope>NUCLEOTIDE SEQUENCE [LARGE SCALE GENOMIC DNA]</scope>
    <source>
        <strain evidence="2">RS5460</strain>
    </source>
</reference>
<dbReference type="InterPro" id="IPR016181">
    <property type="entry name" value="Acyl_CoA_acyltransferase"/>
</dbReference>
<comment type="caution">
    <text evidence="1">The sequence shown here is derived from an EMBL/GenBank/DDBJ whole genome shotgun (WGS) entry which is preliminary data.</text>
</comment>
<dbReference type="EMBL" id="BTRK01000003">
    <property type="protein sequence ID" value="GMR40801.1"/>
    <property type="molecule type" value="Genomic_DNA"/>
</dbReference>
<proteinExistence type="predicted"/>
<organism evidence="1 2">
    <name type="scientific">Pristionchus mayeri</name>
    <dbReference type="NCBI Taxonomy" id="1317129"/>
    <lineage>
        <taxon>Eukaryota</taxon>
        <taxon>Metazoa</taxon>
        <taxon>Ecdysozoa</taxon>
        <taxon>Nematoda</taxon>
        <taxon>Chromadorea</taxon>
        <taxon>Rhabditida</taxon>
        <taxon>Rhabditina</taxon>
        <taxon>Diplogasteromorpha</taxon>
        <taxon>Diplogasteroidea</taxon>
        <taxon>Neodiplogasteridae</taxon>
        <taxon>Pristionchus</taxon>
    </lineage>
</organism>
<dbReference type="PANTHER" id="PTHR20905">
    <property type="entry name" value="N-ACETYLTRANSFERASE-RELATED"/>
    <property type="match status" value="1"/>
</dbReference>